<accession>A0ACC1KJ61</accession>
<proteinExistence type="predicted"/>
<evidence type="ECO:0000313" key="1">
    <source>
        <dbReference type="EMBL" id="KAJ2790537.1"/>
    </source>
</evidence>
<protein>
    <submittedName>
        <fullName evidence="1">Uncharacterized protein</fullName>
    </submittedName>
</protein>
<name>A0ACC1KJ61_9FUNG</name>
<dbReference type="Proteomes" id="UP001140087">
    <property type="component" value="Unassembled WGS sequence"/>
</dbReference>
<evidence type="ECO:0000313" key="2">
    <source>
        <dbReference type="Proteomes" id="UP001140087"/>
    </source>
</evidence>
<organism evidence="1 2">
    <name type="scientific">Coemansia helicoidea</name>
    <dbReference type="NCBI Taxonomy" id="1286919"/>
    <lineage>
        <taxon>Eukaryota</taxon>
        <taxon>Fungi</taxon>
        <taxon>Fungi incertae sedis</taxon>
        <taxon>Zoopagomycota</taxon>
        <taxon>Kickxellomycotina</taxon>
        <taxon>Kickxellomycetes</taxon>
        <taxon>Kickxellales</taxon>
        <taxon>Kickxellaceae</taxon>
        <taxon>Coemansia</taxon>
    </lineage>
</organism>
<dbReference type="EMBL" id="JANBUN010003494">
    <property type="protein sequence ID" value="KAJ2790537.1"/>
    <property type="molecule type" value="Genomic_DNA"/>
</dbReference>
<comment type="caution">
    <text evidence="1">The sequence shown here is derived from an EMBL/GenBank/DDBJ whole genome shotgun (WGS) entry which is preliminary data.</text>
</comment>
<feature type="non-terminal residue" evidence="1">
    <location>
        <position position="279"/>
    </location>
</feature>
<reference evidence="1" key="1">
    <citation type="submission" date="2022-07" db="EMBL/GenBank/DDBJ databases">
        <title>Phylogenomic reconstructions and comparative analyses of Kickxellomycotina fungi.</title>
        <authorList>
            <person name="Reynolds N.K."/>
            <person name="Stajich J.E."/>
            <person name="Barry K."/>
            <person name="Grigoriev I.V."/>
            <person name="Crous P."/>
            <person name="Smith M.E."/>
        </authorList>
    </citation>
    <scope>NUCLEOTIDE SEQUENCE</scope>
    <source>
        <strain evidence="1">BCRC 34780</strain>
    </source>
</reference>
<sequence length="279" mass="29320">MSDAAPESEAQRRRRLRQERILNRGGDRLDRIKGTLSKAQAESDSSEMALAGGHELKTAAKAECTPGISLDSADGAPSAVRPRRRVGNLARKARLEAESGQSTPSEATGSPSEGERRGRPAADSADIDSSALDEMLTTAIADPADDVSRLASDALLADGLPPAAGLAVVQRLSVARLARSVARLVPVVGIFVYGVRREAAHERLMGDGAADVHAKWTGLLTARPDSRLDEWAGGNHLLWYVIVVEAVLCGAYLALAGGRPRAANSLLARIPGVPSWATA</sequence>
<gene>
    <name evidence="1" type="ORF">H4R21_006489</name>
</gene>
<keyword evidence="2" id="KW-1185">Reference proteome</keyword>